<dbReference type="EMBL" id="BOMV01000059">
    <property type="protein sequence ID" value="GIE98013.1"/>
    <property type="molecule type" value="Genomic_DNA"/>
</dbReference>
<reference evidence="2" key="1">
    <citation type="submission" date="2021-01" db="EMBL/GenBank/DDBJ databases">
        <title>Whole genome shotgun sequence of Actinoplanes rishiriensis NBRC 108556.</title>
        <authorList>
            <person name="Komaki H."/>
            <person name="Tamura T."/>
        </authorList>
    </citation>
    <scope>NUCLEOTIDE SEQUENCE</scope>
    <source>
        <strain evidence="2">NBRC 108556</strain>
    </source>
</reference>
<evidence type="ECO:0000313" key="2">
    <source>
        <dbReference type="EMBL" id="GIE98013.1"/>
    </source>
</evidence>
<dbReference type="InterPro" id="IPR011989">
    <property type="entry name" value="ARM-like"/>
</dbReference>
<comment type="caution">
    <text evidence="2">The sequence shown here is derived from an EMBL/GenBank/DDBJ whole genome shotgun (WGS) entry which is preliminary data.</text>
</comment>
<dbReference type="Gene3D" id="1.25.10.10">
    <property type="entry name" value="Leucine-rich Repeat Variant"/>
    <property type="match status" value="3"/>
</dbReference>
<proteinExistence type="predicted"/>
<sequence length="703" mass="75104">MLTGIDEIDWASYQGAYGPATEAPDILRAMADRDPETAAGGMFDFGSSLWHQGTVFPVTVAVVPFLVELATTRSVHDRHHVLRILGAISDPAESDGPDQPAVRAAVAAHADRLLPLLSDKQVEVREAAAYTIAQCGGDPGDRLRQRWTAERNPQVRASLLMAIVHQETGGAADLLREAALSQPFPVPVAAALAAARAGLPLAPETLPPIAAAFAHKDEWDTAWSDGEVLTEVLELVDDETAAALVQRPAPARRRWWQRSRPDESPEARARSAFAMEERFRTRRSAPEKLMPRLRELLTDPDAEVRDAAAGAAANAGRAAAAVADELATLALGDLTEHRGAAQSALNTLVRLRDPRWREPLLAAWDAGREVSASGLLPTYPIPFDPEVFAAARRRLTALLAARQTGNPVIRTINVLRIWEPEVADALPELIAALPAAPWVTTQVLGSLGPAAADALPVLRVAARDGIPMPFDGVTRVRPAHALWRISGDPEPLVVAANLMLNGPLAGRHWELGLIAEAGPAMAPLVPRLTDILTGRAADTFPDRVAQVAAARVVWRATGEVLPILADVLRAGDNPVREAAALAAEIAAVTPGWLGDLAPPLRAALRGEWGRVSAARALWLLGTDPADLVRPLLAAIDDGWGDDGGVALLVEMDARGAAAGLRRLADRDERVVRHGEEQEPAWRDERLRDELRAAAATLSPAAQT</sequence>
<keyword evidence="3" id="KW-1185">Reference proteome</keyword>
<dbReference type="RefSeq" id="WP_203785039.1">
    <property type="nucleotide sequence ID" value="NZ_BOMV01000059.1"/>
</dbReference>
<keyword evidence="1" id="KW-0677">Repeat</keyword>
<dbReference type="PROSITE" id="PS50077">
    <property type="entry name" value="HEAT_REPEAT"/>
    <property type="match status" value="1"/>
</dbReference>
<protein>
    <submittedName>
        <fullName evidence="2">Uncharacterized protein</fullName>
    </submittedName>
</protein>
<accession>A0A919K3Q4</accession>
<dbReference type="InterPro" id="IPR016024">
    <property type="entry name" value="ARM-type_fold"/>
</dbReference>
<gene>
    <name evidence="2" type="ORF">Ari01nite_54780</name>
</gene>
<organism evidence="2 3">
    <name type="scientific">Paractinoplanes rishiriensis</name>
    <dbReference type="NCBI Taxonomy" id="1050105"/>
    <lineage>
        <taxon>Bacteria</taxon>
        <taxon>Bacillati</taxon>
        <taxon>Actinomycetota</taxon>
        <taxon>Actinomycetes</taxon>
        <taxon>Micromonosporales</taxon>
        <taxon>Micromonosporaceae</taxon>
        <taxon>Paractinoplanes</taxon>
    </lineage>
</organism>
<dbReference type="Pfam" id="PF02985">
    <property type="entry name" value="HEAT"/>
    <property type="match status" value="1"/>
</dbReference>
<dbReference type="SUPFAM" id="SSF48371">
    <property type="entry name" value="ARM repeat"/>
    <property type="match status" value="1"/>
</dbReference>
<evidence type="ECO:0000313" key="3">
    <source>
        <dbReference type="Proteomes" id="UP000636960"/>
    </source>
</evidence>
<name>A0A919K3Q4_9ACTN</name>
<dbReference type="InterPro" id="IPR021133">
    <property type="entry name" value="HEAT_type_2"/>
</dbReference>
<dbReference type="AlphaFoldDB" id="A0A919K3Q4"/>
<dbReference type="InterPro" id="IPR000357">
    <property type="entry name" value="HEAT"/>
</dbReference>
<evidence type="ECO:0000256" key="1">
    <source>
        <dbReference type="ARBA" id="ARBA00022737"/>
    </source>
</evidence>
<dbReference type="Proteomes" id="UP000636960">
    <property type="component" value="Unassembled WGS sequence"/>
</dbReference>